<proteinExistence type="inferred from homology"/>
<keyword evidence="15" id="KW-0282">Flagellum</keyword>
<evidence type="ECO:0000256" key="11">
    <source>
        <dbReference type="ARBA" id="ARBA00023225"/>
    </source>
</evidence>
<keyword evidence="5 13" id="KW-1003">Cell membrane</keyword>
<dbReference type="Proteomes" id="UP000198729">
    <property type="component" value="Unassembled WGS sequence"/>
</dbReference>
<dbReference type="GO" id="GO:0009306">
    <property type="term" value="P:protein secretion"/>
    <property type="evidence" value="ECO:0007669"/>
    <property type="project" value="InterPro"/>
</dbReference>
<dbReference type="AlphaFoldDB" id="A0A1G5SCH5"/>
<keyword evidence="7 13" id="KW-1005">Bacterial flagellum biogenesis</keyword>
<keyword evidence="11 13" id="KW-1006">Bacterial flagellum protein export</keyword>
<evidence type="ECO:0000256" key="13">
    <source>
        <dbReference type="RuleBase" id="RU364091"/>
    </source>
</evidence>
<dbReference type="PANTHER" id="PTHR30531:SF12">
    <property type="entry name" value="FLAGELLAR BIOSYNTHETIC PROTEIN FLHB"/>
    <property type="match status" value="1"/>
</dbReference>
<dbReference type="InterPro" id="IPR006135">
    <property type="entry name" value="T3SS_substrate_exporter"/>
</dbReference>
<protein>
    <recommendedName>
        <fullName evidence="3 13">Flagellar biosynthetic protein FlhB</fullName>
    </recommendedName>
</protein>
<keyword evidence="15" id="KW-0966">Cell projection</keyword>
<evidence type="ECO:0000256" key="8">
    <source>
        <dbReference type="ARBA" id="ARBA00022927"/>
    </source>
</evidence>
<feature type="transmembrane region" description="Helical" evidence="13">
    <location>
        <begin position="60"/>
        <end position="81"/>
    </location>
</feature>
<evidence type="ECO:0000256" key="4">
    <source>
        <dbReference type="ARBA" id="ARBA00022448"/>
    </source>
</evidence>
<sequence>MGKILACSCDRLRVTSWIILSHQQESDMAEDSDLEKTEPASPKRLEKAREEGQVARSQELTTFTVLMAAAGSLWFIGSTIMHKLVAMLRNGLQLERELAHDQALLLPRLLQVTLEGLLAIAPLFAWLALVALVAPMLLSGWLFSAKALVPDIKRLNPTKWLQRTFSVGGVIELFKAIAKALVIGGVAAMVMWQFKEQAFNQISMPLNLGLAAMGELMVLIFTLVVAAMLLIVLIDVPYQLWNHARQLKMSKEELRKESKEDEGDPQVKARIRGLQREAARRRMMAELPKADVVVTNPTHYAVALKYQDRSMQAPKVVAKGVHLLAARIREVAAEHHIPVLEVPPLARALYHHVELEVEIPEKLYTAVAHVLAYVFQLRRYQNYGGVNPPKLPEIMVPDELDQPA</sequence>
<name>A0A1G5SCH5_9PROT</name>
<feature type="region of interest" description="Disordered" evidence="14">
    <location>
        <begin position="28"/>
        <end position="53"/>
    </location>
</feature>
<evidence type="ECO:0000256" key="7">
    <source>
        <dbReference type="ARBA" id="ARBA00022795"/>
    </source>
</evidence>
<dbReference type="InterPro" id="IPR006136">
    <property type="entry name" value="FlhB"/>
</dbReference>
<dbReference type="EMBL" id="FMWO01000031">
    <property type="protein sequence ID" value="SCZ84687.1"/>
    <property type="molecule type" value="Genomic_DNA"/>
</dbReference>
<keyword evidence="6 13" id="KW-0812">Transmembrane</keyword>
<comment type="function">
    <text evidence="12 13">Required for formation of the rod structure in the basal body of the flagellar apparatus. Together with FliI and FliH, may constitute the export apparatus of flagellin.</text>
</comment>
<comment type="similarity">
    <text evidence="2 13">Belongs to the type III secretion exporter family.</text>
</comment>
<dbReference type="PANTHER" id="PTHR30531">
    <property type="entry name" value="FLAGELLAR BIOSYNTHETIC PROTEIN FLHB"/>
    <property type="match status" value="1"/>
</dbReference>
<evidence type="ECO:0000256" key="1">
    <source>
        <dbReference type="ARBA" id="ARBA00004651"/>
    </source>
</evidence>
<evidence type="ECO:0000256" key="9">
    <source>
        <dbReference type="ARBA" id="ARBA00022989"/>
    </source>
</evidence>
<evidence type="ECO:0000313" key="16">
    <source>
        <dbReference type="Proteomes" id="UP000198729"/>
    </source>
</evidence>
<dbReference type="GO" id="GO:0044780">
    <property type="term" value="P:bacterial-type flagellum assembly"/>
    <property type="evidence" value="ECO:0007669"/>
    <property type="project" value="InterPro"/>
</dbReference>
<evidence type="ECO:0000256" key="12">
    <source>
        <dbReference type="ARBA" id="ARBA00025078"/>
    </source>
</evidence>
<evidence type="ECO:0000256" key="3">
    <source>
        <dbReference type="ARBA" id="ARBA00021622"/>
    </source>
</evidence>
<dbReference type="InterPro" id="IPR029025">
    <property type="entry name" value="T3SS_substrate_exporter_C"/>
</dbReference>
<dbReference type="GO" id="GO:0005886">
    <property type="term" value="C:plasma membrane"/>
    <property type="evidence" value="ECO:0007669"/>
    <property type="project" value="UniProtKB-SubCell"/>
</dbReference>
<keyword evidence="15" id="KW-0969">Cilium</keyword>
<evidence type="ECO:0000256" key="6">
    <source>
        <dbReference type="ARBA" id="ARBA00022692"/>
    </source>
</evidence>
<gene>
    <name evidence="13 15" type="primary">flhB</name>
    <name evidence="15" type="ORF">NSMM_250013</name>
</gene>
<dbReference type="STRING" id="51642.NSMM_250013"/>
<feature type="transmembrane region" description="Helical" evidence="13">
    <location>
        <begin position="117"/>
        <end position="143"/>
    </location>
</feature>
<dbReference type="NCBIfam" id="TIGR00328">
    <property type="entry name" value="flhB"/>
    <property type="match status" value="1"/>
</dbReference>
<dbReference type="Gene3D" id="6.10.250.2080">
    <property type="match status" value="1"/>
</dbReference>
<keyword evidence="4 13" id="KW-0813">Transport</keyword>
<keyword evidence="10 13" id="KW-0472">Membrane</keyword>
<dbReference type="Gene3D" id="3.40.1690.10">
    <property type="entry name" value="secretion proteins EscU"/>
    <property type="match status" value="1"/>
</dbReference>
<keyword evidence="8 13" id="KW-0653">Protein transport</keyword>
<feature type="transmembrane region" description="Helical" evidence="13">
    <location>
        <begin position="164"/>
        <end position="192"/>
    </location>
</feature>
<keyword evidence="9 13" id="KW-1133">Transmembrane helix</keyword>
<organism evidence="15 16">
    <name type="scientific">Nitrosomonas mobilis</name>
    <dbReference type="NCBI Taxonomy" id="51642"/>
    <lineage>
        <taxon>Bacteria</taxon>
        <taxon>Pseudomonadati</taxon>
        <taxon>Pseudomonadota</taxon>
        <taxon>Betaproteobacteria</taxon>
        <taxon>Nitrosomonadales</taxon>
        <taxon>Nitrosomonadaceae</taxon>
        <taxon>Nitrosomonas</taxon>
    </lineage>
</organism>
<evidence type="ECO:0000256" key="2">
    <source>
        <dbReference type="ARBA" id="ARBA00010690"/>
    </source>
</evidence>
<accession>A0A1G5SCH5</accession>
<dbReference type="Pfam" id="PF01312">
    <property type="entry name" value="Bac_export_2"/>
    <property type="match status" value="1"/>
</dbReference>
<feature type="transmembrane region" description="Helical" evidence="13">
    <location>
        <begin position="212"/>
        <end position="241"/>
    </location>
</feature>
<dbReference type="FunFam" id="3.40.1690.10:FF:000001">
    <property type="entry name" value="Flagellar biosynthetic protein FlhB"/>
    <property type="match status" value="1"/>
</dbReference>
<evidence type="ECO:0000313" key="15">
    <source>
        <dbReference type="EMBL" id="SCZ84687.1"/>
    </source>
</evidence>
<keyword evidence="16" id="KW-1185">Reference proteome</keyword>
<dbReference type="PRINTS" id="PR00950">
    <property type="entry name" value="TYPE3IMSPROT"/>
</dbReference>
<evidence type="ECO:0000256" key="5">
    <source>
        <dbReference type="ARBA" id="ARBA00022475"/>
    </source>
</evidence>
<dbReference type="SUPFAM" id="SSF160544">
    <property type="entry name" value="EscU C-terminal domain-like"/>
    <property type="match status" value="1"/>
</dbReference>
<evidence type="ECO:0000256" key="14">
    <source>
        <dbReference type="SAM" id="MobiDB-lite"/>
    </source>
</evidence>
<evidence type="ECO:0000256" key="10">
    <source>
        <dbReference type="ARBA" id="ARBA00023136"/>
    </source>
</evidence>
<feature type="compositionally biased region" description="Basic and acidic residues" evidence="14">
    <location>
        <begin position="34"/>
        <end position="53"/>
    </location>
</feature>
<reference evidence="15 16" key="1">
    <citation type="submission" date="2016-10" db="EMBL/GenBank/DDBJ databases">
        <authorList>
            <person name="de Groot N.N."/>
        </authorList>
    </citation>
    <scope>NUCLEOTIDE SEQUENCE [LARGE SCALE GENOMIC DNA]</scope>
    <source>
        <strain evidence="15">1</strain>
    </source>
</reference>
<comment type="subcellular location">
    <subcellularLocation>
        <location evidence="1">Cell membrane</location>
        <topology evidence="1">Multi-pass membrane protein</topology>
    </subcellularLocation>
</comment>